<dbReference type="InterPro" id="IPR035925">
    <property type="entry name" value="BSD_dom_sf"/>
</dbReference>
<feature type="domain" description="BSD" evidence="2">
    <location>
        <begin position="228"/>
        <end position="283"/>
    </location>
</feature>
<feature type="compositionally biased region" description="Acidic residues" evidence="1">
    <location>
        <begin position="428"/>
        <end position="442"/>
    </location>
</feature>
<dbReference type="AlphaFoldDB" id="A0AAP0LBL6"/>
<name>A0AAP0LBL6_9MAGN</name>
<dbReference type="SMART" id="SM00751">
    <property type="entry name" value="BSD"/>
    <property type="match status" value="1"/>
</dbReference>
<dbReference type="Gene3D" id="1.10.3970.10">
    <property type="entry name" value="BSD domain"/>
    <property type="match status" value="1"/>
</dbReference>
<organism evidence="3 4">
    <name type="scientific">Stephania cephalantha</name>
    <dbReference type="NCBI Taxonomy" id="152367"/>
    <lineage>
        <taxon>Eukaryota</taxon>
        <taxon>Viridiplantae</taxon>
        <taxon>Streptophyta</taxon>
        <taxon>Embryophyta</taxon>
        <taxon>Tracheophyta</taxon>
        <taxon>Spermatophyta</taxon>
        <taxon>Magnoliopsida</taxon>
        <taxon>Ranunculales</taxon>
        <taxon>Menispermaceae</taxon>
        <taxon>Menispermoideae</taxon>
        <taxon>Cissampelideae</taxon>
        <taxon>Stephania</taxon>
    </lineage>
</organism>
<dbReference type="PROSITE" id="PS50858">
    <property type="entry name" value="BSD"/>
    <property type="match status" value="1"/>
</dbReference>
<dbReference type="Pfam" id="PF03909">
    <property type="entry name" value="BSD"/>
    <property type="match status" value="1"/>
</dbReference>
<feature type="compositionally biased region" description="Basic and acidic residues" evidence="1">
    <location>
        <begin position="29"/>
        <end position="53"/>
    </location>
</feature>
<dbReference type="PANTHER" id="PTHR31923:SF4">
    <property type="entry name" value="BSD DOMAIN-CONTAINING PROTEIN"/>
    <property type="match status" value="1"/>
</dbReference>
<feature type="region of interest" description="Disordered" evidence="1">
    <location>
        <begin position="67"/>
        <end position="129"/>
    </location>
</feature>
<evidence type="ECO:0000313" key="3">
    <source>
        <dbReference type="EMBL" id="KAK9166019.1"/>
    </source>
</evidence>
<comment type="caution">
    <text evidence="3">The sequence shown here is derived from an EMBL/GenBank/DDBJ whole genome shotgun (WGS) entry which is preliminary data.</text>
</comment>
<protein>
    <recommendedName>
        <fullName evidence="2">BSD domain-containing protein</fullName>
    </recommendedName>
</protein>
<gene>
    <name evidence="3" type="ORF">Scep_001210</name>
</gene>
<evidence type="ECO:0000313" key="4">
    <source>
        <dbReference type="Proteomes" id="UP001419268"/>
    </source>
</evidence>
<dbReference type="Proteomes" id="UP001419268">
    <property type="component" value="Unassembled WGS sequence"/>
</dbReference>
<evidence type="ECO:0000256" key="1">
    <source>
        <dbReference type="SAM" id="MobiDB-lite"/>
    </source>
</evidence>
<accession>A0AAP0LBL6</accession>
<feature type="compositionally biased region" description="Polar residues" evidence="1">
    <location>
        <begin position="450"/>
        <end position="461"/>
    </location>
</feature>
<sequence>MSWLARSLANSLKFEDENDSNGGDQQSSKYEREETRQIDSSDEASGRGVKDDLSELTKTLTRQIWGVASFLAPPPSSDRPGRSDRAEEDVVESSSRSDRERSEAEADSSVSEWNRWESADRSVDGEDVDPEMADAAGIAGIRSDFAEIGGKFRTGFSRFSSNKAVSEISKIASTFLPFGSEEEEDEEEESGEKYAVESAVGVTDEVLAFARNIAMHPETWLDFPLADEEDADDFDLSDAQQEHALAVERLAPRLAALRIELCPSYMSEGCFWMIYFVLLHSRLNKHDAELLSTPQIVEARARLMQDIQKRTIPESERSNRPSFQSREITTPLNEERIYSSPYCPAKTSTAPEPFSDIETDKHPVVCSETQFIDKTVVKEEATINKDSLGYNSSYKQPDHDYDEFGDEWLEDESTEVGGFTGTTIPIGNEEDVSFSDLEDNDDTDIHKSSKTVSQGPNSSTTKDSRDWMELSRTPAGSAKGGQISKEPIHGNNNAENKESNEWLNLDDIDVA</sequence>
<evidence type="ECO:0000259" key="2">
    <source>
        <dbReference type="PROSITE" id="PS50858"/>
    </source>
</evidence>
<feature type="compositionally biased region" description="Basic and acidic residues" evidence="1">
    <location>
        <begin position="95"/>
        <end position="104"/>
    </location>
</feature>
<feature type="region of interest" description="Disordered" evidence="1">
    <location>
        <begin position="1"/>
        <end position="53"/>
    </location>
</feature>
<proteinExistence type="predicted"/>
<reference evidence="3 4" key="1">
    <citation type="submission" date="2024-01" db="EMBL/GenBank/DDBJ databases">
        <title>Genome assemblies of Stephania.</title>
        <authorList>
            <person name="Yang L."/>
        </authorList>
    </citation>
    <scope>NUCLEOTIDE SEQUENCE [LARGE SCALE GENOMIC DNA]</scope>
    <source>
        <strain evidence="3">JXDWG</strain>
        <tissue evidence="3">Leaf</tissue>
    </source>
</reference>
<feature type="region of interest" description="Disordered" evidence="1">
    <location>
        <begin position="416"/>
        <end position="511"/>
    </location>
</feature>
<feature type="compositionally biased region" description="Basic and acidic residues" evidence="1">
    <location>
        <begin position="114"/>
        <end position="124"/>
    </location>
</feature>
<dbReference type="EMBL" id="JBBNAG010000001">
    <property type="protein sequence ID" value="KAK9166019.1"/>
    <property type="molecule type" value="Genomic_DNA"/>
</dbReference>
<keyword evidence="4" id="KW-1185">Reference proteome</keyword>
<dbReference type="InterPro" id="IPR005607">
    <property type="entry name" value="BSD_dom"/>
</dbReference>
<dbReference type="PANTHER" id="PTHR31923">
    <property type="entry name" value="BSD DOMAIN-CONTAINING PROTEIN"/>
    <property type="match status" value="1"/>
</dbReference>
<dbReference type="SUPFAM" id="SSF140383">
    <property type="entry name" value="BSD domain-like"/>
    <property type="match status" value="1"/>
</dbReference>